<feature type="transmembrane region" description="Helical" evidence="5">
    <location>
        <begin position="52"/>
        <end position="73"/>
    </location>
</feature>
<organism evidence="7">
    <name type="scientific">Platynereis dumerilii</name>
    <name type="common">Dumeril's clam worm</name>
    <dbReference type="NCBI Taxonomy" id="6359"/>
    <lineage>
        <taxon>Eukaryota</taxon>
        <taxon>Metazoa</taxon>
        <taxon>Spiralia</taxon>
        <taxon>Lophotrochozoa</taxon>
        <taxon>Annelida</taxon>
        <taxon>Polychaeta</taxon>
        <taxon>Errantia</taxon>
        <taxon>Phyllodocida</taxon>
        <taxon>Nereididae</taxon>
        <taxon>Platynereis</taxon>
    </lineage>
</organism>
<dbReference type="SUPFAM" id="SSF81321">
    <property type="entry name" value="Family A G protein-coupled receptor-like"/>
    <property type="match status" value="1"/>
</dbReference>
<dbReference type="PANTHER" id="PTHR46641">
    <property type="entry name" value="FMRFAMIDE RECEPTOR-RELATED"/>
    <property type="match status" value="1"/>
</dbReference>
<feature type="transmembrane region" description="Helical" evidence="5">
    <location>
        <begin position="134"/>
        <end position="157"/>
    </location>
</feature>
<keyword evidence="2 5" id="KW-0812">Transmembrane</keyword>
<proteinExistence type="evidence at transcript level"/>
<evidence type="ECO:0000256" key="3">
    <source>
        <dbReference type="ARBA" id="ARBA00022989"/>
    </source>
</evidence>
<feature type="transmembrane region" description="Helical" evidence="5">
    <location>
        <begin position="178"/>
        <end position="197"/>
    </location>
</feature>
<dbReference type="Pfam" id="PF00001">
    <property type="entry name" value="7tm_1"/>
    <property type="match status" value="1"/>
</dbReference>
<evidence type="ECO:0000256" key="1">
    <source>
        <dbReference type="ARBA" id="ARBA00004370"/>
    </source>
</evidence>
<keyword evidence="4 5" id="KW-0472">Membrane</keyword>
<keyword evidence="7" id="KW-0675">Receptor</keyword>
<protein>
    <submittedName>
        <fullName evidence="7">Orphan G-protein coupled receptor 2</fullName>
    </submittedName>
</protein>
<evidence type="ECO:0000313" key="7">
    <source>
        <dbReference type="EMBL" id="AKQ63013.1"/>
    </source>
</evidence>
<dbReference type="Gene3D" id="1.20.1070.10">
    <property type="entry name" value="Rhodopsin 7-helix transmembrane proteins"/>
    <property type="match status" value="1"/>
</dbReference>
<sequence>MIMQMEPTFRYNVSLNDSVLEIFSHNFSDPSHAQGTEELNVLDRITDVMDVIVTPAFCFIGVVGNIVNLAVLLKSRAQLRNADVERNSGTTLGLVLLSVSDLLFCLTICPRVFINLSAHMALFPNRGFNLLYQTYGTALVTTFLLTSTWITVAMAMLRYLAICHPLCMRKVDANKLSKLSYILAATFSACFNLPAFWEYRIEPFDLFGDTQYLIDLGFFSTQHNRGKAFIWLRAIFGIFIPAAMMTFCYLSLALALKRSWRMRRECYVSRDTSRHSNRITRMLITLVLLFILLVFPCEVMDFCRDVVQTNSTRTQVFMVARSITNVLQVINFSCNFILYCAMSVHFRRTTAHMLYAVTRVCSRGRRGSKRSSISLKYRSNYNTGTTQMADRDFYEMTKSDKRRSFYNNSNEPKSIEYGSSNNKLSNIIVADVEKGNLISV</sequence>
<dbReference type="AlphaFoldDB" id="A0A0K0PUG2"/>
<name>A0A0K0PUG2_PLADU</name>
<accession>A0A0K0PUG2</accession>
<dbReference type="InterPro" id="IPR000276">
    <property type="entry name" value="GPCR_Rhodpsn"/>
</dbReference>
<dbReference type="PRINTS" id="PR00237">
    <property type="entry name" value="GPCRRHODOPSN"/>
</dbReference>
<comment type="subcellular location">
    <subcellularLocation>
        <location evidence="1">Membrane</location>
    </subcellularLocation>
</comment>
<dbReference type="PANTHER" id="PTHR46641:SF2">
    <property type="entry name" value="FMRFAMIDE RECEPTOR"/>
    <property type="match status" value="1"/>
</dbReference>
<dbReference type="GO" id="GO:0016020">
    <property type="term" value="C:membrane"/>
    <property type="evidence" value="ECO:0007669"/>
    <property type="project" value="UniProtKB-SubCell"/>
</dbReference>
<keyword evidence="3 5" id="KW-1133">Transmembrane helix</keyword>
<dbReference type="EMBL" id="KP293959">
    <property type="protein sequence ID" value="AKQ63013.1"/>
    <property type="molecule type" value="mRNA"/>
</dbReference>
<evidence type="ECO:0000259" key="6">
    <source>
        <dbReference type="PROSITE" id="PS50262"/>
    </source>
</evidence>
<dbReference type="CDD" id="cd14978">
    <property type="entry name" value="7tmA_FMRFamide_R-like"/>
    <property type="match status" value="1"/>
</dbReference>
<evidence type="ECO:0000256" key="2">
    <source>
        <dbReference type="ARBA" id="ARBA00022692"/>
    </source>
</evidence>
<feature type="domain" description="G-protein coupled receptors family 1 profile" evidence="6">
    <location>
        <begin position="64"/>
        <end position="339"/>
    </location>
</feature>
<feature type="transmembrane region" description="Helical" evidence="5">
    <location>
        <begin position="230"/>
        <end position="256"/>
    </location>
</feature>
<dbReference type="InterPro" id="IPR052954">
    <property type="entry name" value="GPCR-Ligand_Int"/>
</dbReference>
<reference evidence="7" key="1">
    <citation type="journal article" date="2015" name="Cell Rep.">
        <title>Large-Scale Combinatorial Deorphanization of Platynereis Neuropeptide GPCRs.</title>
        <authorList>
            <person name="Bauknecht P.M."/>
            <person name="Jekely G."/>
        </authorList>
    </citation>
    <scope>NUCLEOTIDE SEQUENCE</scope>
</reference>
<evidence type="ECO:0000256" key="5">
    <source>
        <dbReference type="SAM" id="Phobius"/>
    </source>
</evidence>
<evidence type="ECO:0000256" key="4">
    <source>
        <dbReference type="ARBA" id="ARBA00023136"/>
    </source>
</evidence>
<feature type="transmembrane region" description="Helical" evidence="5">
    <location>
        <begin position="94"/>
        <end position="114"/>
    </location>
</feature>
<dbReference type="InterPro" id="IPR017452">
    <property type="entry name" value="GPCR_Rhodpsn_7TM"/>
</dbReference>
<dbReference type="PROSITE" id="PS50262">
    <property type="entry name" value="G_PROTEIN_RECEP_F1_2"/>
    <property type="match status" value="1"/>
</dbReference>
<feature type="transmembrane region" description="Helical" evidence="5">
    <location>
        <begin position="279"/>
        <end position="296"/>
    </location>
</feature>
<dbReference type="GO" id="GO:0004930">
    <property type="term" value="F:G protein-coupled receptor activity"/>
    <property type="evidence" value="ECO:0007669"/>
    <property type="project" value="InterPro"/>
</dbReference>